<evidence type="ECO:0000313" key="2">
    <source>
        <dbReference type="EMBL" id="RYT80843.1"/>
    </source>
</evidence>
<evidence type="ECO:0000313" key="4">
    <source>
        <dbReference type="Proteomes" id="UP000291191"/>
    </source>
</evidence>
<name>A0A412P868_9BACE</name>
<dbReference type="Proteomes" id="UP000291191">
    <property type="component" value="Unassembled WGS sequence"/>
</dbReference>
<dbReference type="AlphaFoldDB" id="A0A412P868"/>
<reference evidence="1 3" key="1">
    <citation type="submission" date="2018-08" db="EMBL/GenBank/DDBJ databases">
        <title>A genome reference for cultivated species of the human gut microbiota.</title>
        <authorList>
            <person name="Zou Y."/>
            <person name="Xue W."/>
            <person name="Luo G."/>
        </authorList>
    </citation>
    <scope>NUCLEOTIDE SEQUENCE [LARGE SCALE GENOMIC DNA]</scope>
    <source>
        <strain evidence="1 3">AF19-10AC</strain>
    </source>
</reference>
<keyword evidence="4" id="KW-1185">Reference proteome</keyword>
<dbReference type="EMBL" id="RCXO01000009">
    <property type="protein sequence ID" value="RYT80843.1"/>
    <property type="molecule type" value="Genomic_DNA"/>
</dbReference>
<protein>
    <submittedName>
        <fullName evidence="1">Uncharacterized protein</fullName>
    </submittedName>
</protein>
<comment type="caution">
    <text evidence="1">The sequence shown here is derived from an EMBL/GenBank/DDBJ whole genome shotgun (WGS) entry which is preliminary data.</text>
</comment>
<dbReference type="Proteomes" id="UP000284772">
    <property type="component" value="Unassembled WGS sequence"/>
</dbReference>
<accession>A0A412P868</accession>
<reference evidence="2 4" key="2">
    <citation type="journal article" date="2019" name="Science, e1252229">
        <title>Invertible promoters mediate bacterial phase variation, antibiotic resistance, and host adaptation in the gut.</title>
        <authorList>
            <person name="Jiang X."/>
            <person name="Hall A.B."/>
            <person name="Arthur T.D."/>
            <person name="Plichta D.R."/>
            <person name="Covington C.T."/>
            <person name="Poyet M."/>
            <person name="Crothers J."/>
            <person name="Moses P.L."/>
            <person name="Tolonen A.C."/>
            <person name="Vlamakis H."/>
            <person name="Alm E.J."/>
            <person name="Xavier R.J."/>
        </authorList>
    </citation>
    <scope>NUCLEOTIDE SEQUENCE [LARGE SCALE GENOMIC DNA]</scope>
    <source>
        <strain evidence="2">Bf_0095</strain>
        <strain evidence="4">bf_0095</strain>
    </source>
</reference>
<evidence type="ECO:0000313" key="1">
    <source>
        <dbReference type="EMBL" id="RGT51278.1"/>
    </source>
</evidence>
<dbReference type="EMBL" id="QRWT01000012">
    <property type="protein sequence ID" value="RGT51278.1"/>
    <property type="molecule type" value="Genomic_DNA"/>
</dbReference>
<organism evidence="1 3">
    <name type="scientific">Bacteroides intestinalis</name>
    <dbReference type="NCBI Taxonomy" id="329854"/>
    <lineage>
        <taxon>Bacteria</taxon>
        <taxon>Pseudomonadati</taxon>
        <taxon>Bacteroidota</taxon>
        <taxon>Bacteroidia</taxon>
        <taxon>Bacteroidales</taxon>
        <taxon>Bacteroidaceae</taxon>
        <taxon>Bacteroides</taxon>
    </lineage>
</organism>
<sequence>MNKVFWFSTDSISSFSQDSTKKERVIRQSDNRIHFIDNNATLFIFHILYNIHKVQKYKKEQFNVSLELFFFVFSI</sequence>
<proteinExistence type="predicted"/>
<evidence type="ECO:0000313" key="3">
    <source>
        <dbReference type="Proteomes" id="UP000284772"/>
    </source>
</evidence>
<gene>
    <name evidence="1" type="ORF">DWX27_12560</name>
    <name evidence="2" type="ORF">EAJ06_09080</name>
</gene>